<keyword evidence="3" id="KW-1185">Reference proteome</keyword>
<dbReference type="InterPro" id="IPR020471">
    <property type="entry name" value="AKR"/>
</dbReference>
<dbReference type="Gene3D" id="3.20.20.100">
    <property type="entry name" value="NADP-dependent oxidoreductase domain"/>
    <property type="match status" value="1"/>
</dbReference>
<organism evidence="2 3">
    <name type="scientific">Flavobacterium fluvii</name>
    <dbReference type="NCBI Taxonomy" id="468056"/>
    <lineage>
        <taxon>Bacteria</taxon>
        <taxon>Pseudomonadati</taxon>
        <taxon>Bacteroidota</taxon>
        <taxon>Flavobacteriia</taxon>
        <taxon>Flavobacteriales</taxon>
        <taxon>Flavobacteriaceae</taxon>
        <taxon>Flavobacterium</taxon>
    </lineage>
</organism>
<dbReference type="CDD" id="cd19097">
    <property type="entry name" value="AKR_unchar"/>
    <property type="match status" value="1"/>
</dbReference>
<dbReference type="Proteomes" id="UP000184516">
    <property type="component" value="Unassembled WGS sequence"/>
</dbReference>
<dbReference type="RefSeq" id="WP_073369803.1">
    <property type="nucleotide sequence ID" value="NZ_FQWB01000003.1"/>
</dbReference>
<dbReference type="PRINTS" id="PR00069">
    <property type="entry name" value="ALDKETRDTASE"/>
</dbReference>
<sequence length="288" mass="32225">MNKLILGTVQMGLTYGINNTAGKPSFENSCDILSKAFESGIDTLDSAEAYGNAHQVIGDFHRLNPNIKFNVVTKIPHNTTVDKIAEKINIYINDLNVDYLEALLFHSFESYQNNKQIMTVLNDLKKQGIINHIGVSIYTNCQIESLLLDDNVTVVQMPFNLLDNESIRGDLMKKLKEKGKIIHTRSAFLQGLFFKENSDDNSIFHKLSNELIAIKNIANEENISISNLALSYCLNQGNIDQVLIGVDSVGQLIENLKALNCKIQSKAITKINSLKVKDLDLLNPSLWK</sequence>
<dbReference type="InterPro" id="IPR053135">
    <property type="entry name" value="AKR2_Oxidoreductase"/>
</dbReference>
<protein>
    <submittedName>
        <fullName evidence="2">Predicted oxidoreductase</fullName>
    </submittedName>
</protein>
<dbReference type="Pfam" id="PF00248">
    <property type="entry name" value="Aldo_ket_red"/>
    <property type="match status" value="1"/>
</dbReference>
<dbReference type="PANTHER" id="PTHR43312:SF1">
    <property type="entry name" value="NADP-DEPENDENT OXIDOREDUCTASE DOMAIN-CONTAINING PROTEIN"/>
    <property type="match status" value="1"/>
</dbReference>
<proteinExistence type="predicted"/>
<dbReference type="OrthoDB" id="9773828at2"/>
<dbReference type="InterPro" id="IPR036812">
    <property type="entry name" value="NAD(P)_OxRdtase_dom_sf"/>
</dbReference>
<evidence type="ECO:0000313" key="2">
    <source>
        <dbReference type="EMBL" id="SHG29466.1"/>
    </source>
</evidence>
<evidence type="ECO:0000259" key="1">
    <source>
        <dbReference type="Pfam" id="PF00248"/>
    </source>
</evidence>
<dbReference type="AlphaFoldDB" id="A0A1M5IMI8"/>
<dbReference type="SUPFAM" id="SSF51430">
    <property type="entry name" value="NAD(P)-linked oxidoreductase"/>
    <property type="match status" value="1"/>
</dbReference>
<name>A0A1M5IMI8_9FLAO</name>
<dbReference type="STRING" id="468056.SAMN05443549_103159"/>
<evidence type="ECO:0000313" key="3">
    <source>
        <dbReference type="Proteomes" id="UP000184516"/>
    </source>
</evidence>
<dbReference type="PANTHER" id="PTHR43312">
    <property type="entry name" value="D-THREO-ALDOSE 1-DEHYDROGENASE"/>
    <property type="match status" value="1"/>
</dbReference>
<feature type="domain" description="NADP-dependent oxidoreductase" evidence="1">
    <location>
        <begin position="3"/>
        <end position="274"/>
    </location>
</feature>
<dbReference type="InterPro" id="IPR023210">
    <property type="entry name" value="NADP_OxRdtase_dom"/>
</dbReference>
<dbReference type="GO" id="GO:0016491">
    <property type="term" value="F:oxidoreductase activity"/>
    <property type="evidence" value="ECO:0007669"/>
    <property type="project" value="InterPro"/>
</dbReference>
<dbReference type="EMBL" id="FQWB01000003">
    <property type="protein sequence ID" value="SHG29466.1"/>
    <property type="molecule type" value="Genomic_DNA"/>
</dbReference>
<reference evidence="3" key="1">
    <citation type="submission" date="2016-11" db="EMBL/GenBank/DDBJ databases">
        <authorList>
            <person name="Varghese N."/>
            <person name="Submissions S."/>
        </authorList>
    </citation>
    <scope>NUCLEOTIDE SEQUENCE [LARGE SCALE GENOMIC DNA]</scope>
    <source>
        <strain evidence="3">DSM 19978</strain>
    </source>
</reference>
<gene>
    <name evidence="2" type="ORF">SAMN05443549_103159</name>
</gene>
<accession>A0A1M5IMI8</accession>